<evidence type="ECO:0000313" key="1">
    <source>
        <dbReference type="EMBL" id="WPJ97430.1"/>
    </source>
</evidence>
<sequence length="161" mass="17805">MRPFFTLILTAALCFVAGYTIGKKHKPYPIAPAIEQAAAVPVSEPAPIPAPIPETRQPTAPEVIPQKPTEPERFAARALQAEITLTDSIARSLVCELLTATEKHLKVRRKSDNRIVEVPVTMLSQEDQAFAAYLYKVEQEKQLPASISDADKIWDELLKGM</sequence>
<reference evidence="1 2" key="1">
    <citation type="submission" date="2023-11" db="EMBL/GenBank/DDBJ databases">
        <title>Coraliomargarita sp. nov., isolated from marine algae.</title>
        <authorList>
            <person name="Lee J.K."/>
            <person name="Baek J.H."/>
            <person name="Kim J.M."/>
            <person name="Choi D.G."/>
            <person name="Jeon C.O."/>
        </authorList>
    </citation>
    <scope>NUCLEOTIDE SEQUENCE [LARGE SCALE GENOMIC DNA]</scope>
    <source>
        <strain evidence="1 2">J2-16</strain>
    </source>
</reference>
<accession>A0ABZ0RRL3</accession>
<dbReference type="RefSeq" id="WP_319834274.1">
    <property type="nucleotide sequence ID" value="NZ_CP138858.1"/>
</dbReference>
<dbReference type="Proteomes" id="UP001324993">
    <property type="component" value="Chromosome"/>
</dbReference>
<keyword evidence="2" id="KW-1185">Reference proteome</keyword>
<protein>
    <submittedName>
        <fullName evidence="1">Uncharacterized protein</fullName>
    </submittedName>
</protein>
<organism evidence="1 2">
    <name type="scientific">Coraliomargarita algicola</name>
    <dbReference type="NCBI Taxonomy" id="3092156"/>
    <lineage>
        <taxon>Bacteria</taxon>
        <taxon>Pseudomonadati</taxon>
        <taxon>Verrucomicrobiota</taxon>
        <taxon>Opitutia</taxon>
        <taxon>Puniceicoccales</taxon>
        <taxon>Coraliomargaritaceae</taxon>
        <taxon>Coraliomargarita</taxon>
    </lineage>
</organism>
<name>A0ABZ0RRL3_9BACT</name>
<gene>
    <name evidence="1" type="ORF">SH580_06865</name>
</gene>
<evidence type="ECO:0000313" key="2">
    <source>
        <dbReference type="Proteomes" id="UP001324993"/>
    </source>
</evidence>
<proteinExistence type="predicted"/>
<dbReference type="EMBL" id="CP138858">
    <property type="protein sequence ID" value="WPJ97430.1"/>
    <property type="molecule type" value="Genomic_DNA"/>
</dbReference>